<reference evidence="2 3" key="1">
    <citation type="submission" date="2016-12" db="EMBL/GenBank/DDBJ databases">
        <title>Genomic Comparison of strains in the 'Actinomyces naeslundii' Group.</title>
        <authorList>
            <person name="Mughal S.R."/>
            <person name="Do T."/>
            <person name="Gilbert S.C."/>
            <person name="Witherden E.A."/>
            <person name="Didelot X."/>
            <person name="Beighton D."/>
        </authorList>
    </citation>
    <scope>NUCLEOTIDE SEQUENCE [LARGE SCALE GENOMIC DNA]</scope>
    <source>
        <strain evidence="2 3">CCUG 33920</strain>
    </source>
</reference>
<feature type="transmembrane region" description="Helical" evidence="1">
    <location>
        <begin position="102"/>
        <end position="129"/>
    </location>
</feature>
<keyword evidence="1" id="KW-0812">Transmembrane</keyword>
<gene>
    <name evidence="2" type="ORF">BKH29_02555</name>
</gene>
<evidence type="ECO:0008006" key="4">
    <source>
        <dbReference type="Google" id="ProtNLM"/>
    </source>
</evidence>
<keyword evidence="1" id="KW-1133">Transmembrane helix</keyword>
<evidence type="ECO:0000256" key="1">
    <source>
        <dbReference type="SAM" id="Phobius"/>
    </source>
</evidence>
<feature type="transmembrane region" description="Helical" evidence="1">
    <location>
        <begin position="20"/>
        <end position="38"/>
    </location>
</feature>
<organism evidence="2 3">
    <name type="scientific">Actinomyces oris</name>
    <dbReference type="NCBI Taxonomy" id="544580"/>
    <lineage>
        <taxon>Bacteria</taxon>
        <taxon>Bacillati</taxon>
        <taxon>Actinomycetota</taxon>
        <taxon>Actinomycetes</taxon>
        <taxon>Actinomycetales</taxon>
        <taxon>Actinomycetaceae</taxon>
        <taxon>Actinomyces</taxon>
    </lineage>
</organism>
<feature type="transmembrane region" description="Helical" evidence="1">
    <location>
        <begin position="44"/>
        <end position="70"/>
    </location>
</feature>
<protein>
    <recommendedName>
        <fullName evidence="4">ABC transporter permease</fullName>
    </recommendedName>
</protein>
<dbReference type="AlphaFoldDB" id="A0A1Q8VCP2"/>
<feature type="transmembrane region" description="Helical" evidence="1">
    <location>
        <begin position="216"/>
        <end position="234"/>
    </location>
</feature>
<evidence type="ECO:0000313" key="2">
    <source>
        <dbReference type="EMBL" id="OLO45855.1"/>
    </source>
</evidence>
<feature type="transmembrane region" description="Helical" evidence="1">
    <location>
        <begin position="135"/>
        <end position="158"/>
    </location>
</feature>
<comment type="caution">
    <text evidence="2">The sequence shown here is derived from an EMBL/GenBank/DDBJ whole genome shotgun (WGS) entry which is preliminary data.</text>
</comment>
<dbReference type="Proteomes" id="UP000186857">
    <property type="component" value="Unassembled WGS sequence"/>
</dbReference>
<dbReference type="OrthoDB" id="4407386at2"/>
<dbReference type="Pfam" id="PF12730">
    <property type="entry name" value="ABC2_membrane_4"/>
    <property type="match status" value="1"/>
</dbReference>
<name>A0A1Q8VCP2_9ACTO</name>
<proteinExistence type="predicted"/>
<accession>A0A1Q8VCP2</accession>
<keyword evidence="1" id="KW-0472">Membrane</keyword>
<dbReference type="EMBL" id="MSKJ01000005">
    <property type="protein sequence ID" value="OLO45855.1"/>
    <property type="molecule type" value="Genomic_DNA"/>
</dbReference>
<evidence type="ECO:0000313" key="3">
    <source>
        <dbReference type="Proteomes" id="UP000186857"/>
    </source>
</evidence>
<sequence length="243" mass="25108">MRLRLIINEIAKMKDRHIGLVALILILSVAGMSLMGAASGRADILTWPALLAGTSLAFPMTCPLLIAVIASRIVDMEHEGNGWLASQSGGIGTGQVCRAKMVAAGLVVTLTTIAASALLVTLGTLLGAGSLPVELWLGHTCAILSINLVVLGAHILLSARVENQLAALCLGVVGTIIAAVSSGLPNWLAALTPWGYYSLAAAADYRDTGLVTLTPAYGPIAALTIIAVIAFITLTHRLNSQEV</sequence>
<dbReference type="RefSeq" id="WP_075376127.1">
    <property type="nucleotide sequence ID" value="NZ_MSKJ01000005.1"/>
</dbReference>
<feature type="transmembrane region" description="Helical" evidence="1">
    <location>
        <begin position="165"/>
        <end position="184"/>
    </location>
</feature>